<dbReference type="Pfam" id="PF13203">
    <property type="entry name" value="DUF2201_N"/>
    <property type="match status" value="1"/>
</dbReference>
<evidence type="ECO:0000313" key="4">
    <source>
        <dbReference type="EMBL" id="BAH75766.1"/>
    </source>
</evidence>
<accession>C4XSS4</accession>
<dbReference type="PANTHER" id="PTHR38730">
    <property type="entry name" value="SLL7028 PROTEIN"/>
    <property type="match status" value="1"/>
</dbReference>
<dbReference type="InterPro" id="IPR018698">
    <property type="entry name" value="VWA-like_dom"/>
</dbReference>
<feature type="domain" description="Putative metallopeptidase" evidence="3">
    <location>
        <begin position="10"/>
        <end position="307"/>
    </location>
</feature>
<dbReference type="AlphaFoldDB" id="C4XSS4"/>
<dbReference type="EMBL" id="AP010904">
    <property type="protein sequence ID" value="BAH75766.1"/>
    <property type="molecule type" value="Genomic_DNA"/>
</dbReference>
<feature type="region of interest" description="Disordered" evidence="1">
    <location>
        <begin position="141"/>
        <end position="252"/>
    </location>
</feature>
<feature type="domain" description="VWA-like" evidence="2">
    <location>
        <begin position="316"/>
        <end position="440"/>
    </location>
</feature>
<dbReference type="KEGG" id="dma:DMR_22750"/>
<evidence type="ECO:0000259" key="2">
    <source>
        <dbReference type="Pfam" id="PF09967"/>
    </source>
</evidence>
<feature type="compositionally biased region" description="Polar residues" evidence="1">
    <location>
        <begin position="183"/>
        <end position="197"/>
    </location>
</feature>
<reference evidence="4 5" key="1">
    <citation type="journal article" date="2009" name="Genome Res.">
        <title>Whole genome sequence of Desulfovibrio magneticus strain RS-1 revealed common gene clusters in magnetotactic bacteria.</title>
        <authorList>
            <person name="Nakazawa H."/>
            <person name="Arakaki A."/>
            <person name="Narita-Yamada S."/>
            <person name="Yashiro I."/>
            <person name="Jinno K."/>
            <person name="Aoki N."/>
            <person name="Tsuruyama A."/>
            <person name="Okamura Y."/>
            <person name="Tanikawa S."/>
            <person name="Fujita N."/>
            <person name="Takeyama H."/>
            <person name="Matsunaga T."/>
        </authorList>
    </citation>
    <scope>NUCLEOTIDE SEQUENCE [LARGE SCALE GENOMIC DNA]</scope>
    <source>
        <strain evidence="5">ATCC 700980 / DSM 13731 / RS-1</strain>
    </source>
</reference>
<dbReference type="Proteomes" id="UP000009071">
    <property type="component" value="Chromosome"/>
</dbReference>
<evidence type="ECO:0000313" key="5">
    <source>
        <dbReference type="Proteomes" id="UP000009071"/>
    </source>
</evidence>
<sequence>MTAPDAVGRKLVRARMELVLGHPFFGAMALRLAPLADASCRDVWTDGVTLGYNPLYVTERSEDEIAAIIAHEILHLACEHHLRRKDRDKALWNRACDLAVAALLVEAGFTLPPGHPFEATQAGKPAEAIYAVLAGEIDQRHGGGGTDAAKTSALPADTAPGGGDGDTPLAAKAGQAEPAPSGSALNGQDKQPQSASGDQDRAGTLGQTPSRSIGEVRDHPDLDGQRRESEHRDLTDKLRQDVNQSRRAASAMGNMPAGLDRLLAELAAPRLDWAALLRRFILARAVSDYSWSPPSRRHIHLGLYLPSPRSMTLGEVALVLDTSGSVDEELLAAFCAELGSILSACEASLHVYACDADVSEATVYSRADPPLALTPRGGGGTDYRPAFAKVEADGLRPACLLYFTDLQCDRFPEEPAYPVLWIVPKTAKERPPFGDVVQLD</sequence>
<dbReference type="eggNOG" id="COG3864">
    <property type="taxonomic scope" value="Bacteria"/>
</dbReference>
<dbReference type="InterPro" id="IPR025154">
    <property type="entry name" value="Put_metallopeptidase_dom"/>
</dbReference>
<dbReference type="PANTHER" id="PTHR38730:SF1">
    <property type="entry name" value="SLL7028 PROTEIN"/>
    <property type="match status" value="1"/>
</dbReference>
<dbReference type="OrthoDB" id="9761650at2"/>
<evidence type="ECO:0000256" key="1">
    <source>
        <dbReference type="SAM" id="MobiDB-lite"/>
    </source>
</evidence>
<feature type="compositionally biased region" description="Basic and acidic residues" evidence="1">
    <location>
        <begin position="214"/>
        <end position="240"/>
    </location>
</feature>
<gene>
    <name evidence="4" type="ordered locus">DMR_22750</name>
</gene>
<dbReference type="Pfam" id="PF09967">
    <property type="entry name" value="DUF2201"/>
    <property type="match status" value="1"/>
</dbReference>
<dbReference type="RefSeq" id="WP_015860948.1">
    <property type="nucleotide sequence ID" value="NC_012796.1"/>
</dbReference>
<organism evidence="4 5">
    <name type="scientific">Solidesulfovibrio magneticus (strain ATCC 700980 / DSM 13731 / RS-1)</name>
    <name type="common">Desulfovibrio magneticus</name>
    <dbReference type="NCBI Taxonomy" id="573370"/>
    <lineage>
        <taxon>Bacteria</taxon>
        <taxon>Pseudomonadati</taxon>
        <taxon>Thermodesulfobacteriota</taxon>
        <taxon>Desulfovibrionia</taxon>
        <taxon>Desulfovibrionales</taxon>
        <taxon>Desulfovibrionaceae</taxon>
        <taxon>Solidesulfovibrio</taxon>
    </lineage>
</organism>
<dbReference type="HOGENOM" id="CLU_038906_1_0_7"/>
<evidence type="ECO:0008006" key="6">
    <source>
        <dbReference type="Google" id="ProtNLM"/>
    </source>
</evidence>
<name>C4XSS4_SOLM1</name>
<keyword evidence="5" id="KW-1185">Reference proteome</keyword>
<proteinExistence type="predicted"/>
<dbReference type="STRING" id="573370.DMR_22750"/>
<protein>
    <recommendedName>
        <fullName evidence="6">Metal-dependent peptidase</fullName>
    </recommendedName>
</protein>
<evidence type="ECO:0000259" key="3">
    <source>
        <dbReference type="Pfam" id="PF13203"/>
    </source>
</evidence>